<evidence type="ECO:0000256" key="3">
    <source>
        <dbReference type="ARBA" id="ARBA00022634"/>
    </source>
</evidence>
<organism evidence="7 8">
    <name type="scientific">Candidatus Scatosoma pullistercoris</name>
    <dbReference type="NCBI Taxonomy" id="2840934"/>
    <lineage>
        <taxon>Bacteria</taxon>
        <taxon>Bacillati</taxon>
        <taxon>Bacillota</taxon>
        <taxon>Clostridia</taxon>
        <taxon>Candidatus Scatosoma</taxon>
    </lineage>
</organism>
<dbReference type="EC" id="1.17.4.1" evidence="2"/>
<evidence type="ECO:0000256" key="4">
    <source>
        <dbReference type="ARBA" id="ARBA00022741"/>
    </source>
</evidence>
<evidence type="ECO:0000313" key="7">
    <source>
        <dbReference type="EMBL" id="HIU59049.1"/>
    </source>
</evidence>
<sequence length="92" mass="9992">MFTYSTKGTCSRQILFNVDADNKLRDVRFIGGCGGNLQGISRLVEGKNIDEIESLLKGIRCRNGTSCPDQLSKAIAEYKAQKNAATPAPETP</sequence>
<gene>
    <name evidence="7" type="ORF">IAC57_02995</name>
</gene>
<keyword evidence="4" id="KW-0547">Nucleotide-binding</keyword>
<protein>
    <recommendedName>
        <fullName evidence="2">ribonucleoside-diphosphate reductase</fullName>
        <ecNumber evidence="2">1.17.4.1</ecNumber>
    </recommendedName>
</protein>
<evidence type="ECO:0000256" key="2">
    <source>
        <dbReference type="ARBA" id="ARBA00012274"/>
    </source>
</evidence>
<accession>A0A9D1MF06</accession>
<comment type="caution">
    <text evidence="7">The sequence shown here is derived from an EMBL/GenBank/DDBJ whole genome shotgun (WGS) entry which is preliminary data.</text>
</comment>
<comment type="catalytic activity">
    <reaction evidence="5">
        <text>a 2'-deoxyribonucleoside 5'-diphosphate + [thioredoxin]-disulfide + H2O = a ribonucleoside 5'-diphosphate + [thioredoxin]-dithiol</text>
        <dbReference type="Rhea" id="RHEA:23252"/>
        <dbReference type="Rhea" id="RHEA-COMP:10698"/>
        <dbReference type="Rhea" id="RHEA-COMP:10700"/>
        <dbReference type="ChEBI" id="CHEBI:15377"/>
        <dbReference type="ChEBI" id="CHEBI:29950"/>
        <dbReference type="ChEBI" id="CHEBI:50058"/>
        <dbReference type="ChEBI" id="CHEBI:57930"/>
        <dbReference type="ChEBI" id="CHEBI:73316"/>
        <dbReference type="EC" id="1.17.4.1"/>
    </reaction>
</comment>
<keyword evidence="3" id="KW-0237">DNA synthesis</keyword>
<name>A0A9D1MF06_9FIRM</name>
<reference evidence="7" key="2">
    <citation type="journal article" date="2021" name="PeerJ">
        <title>Extensive microbial diversity within the chicken gut microbiome revealed by metagenomics and culture.</title>
        <authorList>
            <person name="Gilroy R."/>
            <person name="Ravi A."/>
            <person name="Getino M."/>
            <person name="Pursley I."/>
            <person name="Horton D.L."/>
            <person name="Alikhan N.F."/>
            <person name="Baker D."/>
            <person name="Gharbi K."/>
            <person name="Hall N."/>
            <person name="Watson M."/>
            <person name="Adriaenssens E.M."/>
            <person name="Foster-Nyarko E."/>
            <person name="Jarju S."/>
            <person name="Secka A."/>
            <person name="Antonio M."/>
            <person name="Oren A."/>
            <person name="Chaudhuri R.R."/>
            <person name="La Ragione R."/>
            <person name="Hildebrand F."/>
            <person name="Pallen M.J."/>
        </authorList>
    </citation>
    <scope>NUCLEOTIDE SEQUENCE</scope>
    <source>
        <strain evidence="7">11687</strain>
    </source>
</reference>
<dbReference type="Pfam" id="PF12637">
    <property type="entry name" value="TSCPD"/>
    <property type="match status" value="1"/>
</dbReference>
<dbReference type="AlphaFoldDB" id="A0A9D1MF06"/>
<dbReference type="InterPro" id="IPR024434">
    <property type="entry name" value="TSCPD_dom"/>
</dbReference>
<dbReference type="NCBIfam" id="TIGR03905">
    <property type="entry name" value="TIGR03905_4_Cys"/>
    <property type="match status" value="1"/>
</dbReference>
<evidence type="ECO:0000259" key="6">
    <source>
        <dbReference type="Pfam" id="PF12637"/>
    </source>
</evidence>
<dbReference type="InterPro" id="IPR023806">
    <property type="entry name" value="CHP03905"/>
</dbReference>
<dbReference type="EMBL" id="DVMZ01000079">
    <property type="protein sequence ID" value="HIU59049.1"/>
    <property type="molecule type" value="Genomic_DNA"/>
</dbReference>
<dbReference type="GO" id="GO:0004748">
    <property type="term" value="F:ribonucleoside-diphosphate reductase activity, thioredoxin disulfide as acceptor"/>
    <property type="evidence" value="ECO:0007669"/>
    <property type="project" value="UniProtKB-EC"/>
</dbReference>
<proteinExistence type="inferred from homology"/>
<feature type="domain" description="TSCPD" evidence="6">
    <location>
        <begin position="5"/>
        <end position="78"/>
    </location>
</feature>
<evidence type="ECO:0000256" key="1">
    <source>
        <dbReference type="ARBA" id="ARBA00007405"/>
    </source>
</evidence>
<dbReference type="GO" id="GO:0000166">
    <property type="term" value="F:nucleotide binding"/>
    <property type="evidence" value="ECO:0007669"/>
    <property type="project" value="UniProtKB-KW"/>
</dbReference>
<evidence type="ECO:0000256" key="5">
    <source>
        <dbReference type="ARBA" id="ARBA00047754"/>
    </source>
</evidence>
<dbReference type="GO" id="GO:0071897">
    <property type="term" value="P:DNA biosynthetic process"/>
    <property type="evidence" value="ECO:0007669"/>
    <property type="project" value="UniProtKB-KW"/>
</dbReference>
<reference evidence="7" key="1">
    <citation type="submission" date="2020-10" db="EMBL/GenBank/DDBJ databases">
        <authorList>
            <person name="Gilroy R."/>
        </authorList>
    </citation>
    <scope>NUCLEOTIDE SEQUENCE</scope>
    <source>
        <strain evidence="7">11687</strain>
    </source>
</reference>
<comment type="similarity">
    <text evidence="1">Belongs to the ribonucleoside diphosphate reductase class-2 family.</text>
</comment>
<evidence type="ECO:0000313" key="8">
    <source>
        <dbReference type="Proteomes" id="UP000824081"/>
    </source>
</evidence>
<dbReference type="Proteomes" id="UP000824081">
    <property type="component" value="Unassembled WGS sequence"/>
</dbReference>